<name>A0AA86S523_9FABA</name>
<dbReference type="EMBL" id="OY731400">
    <property type="protein sequence ID" value="CAJ1942457.1"/>
    <property type="molecule type" value="Genomic_DNA"/>
</dbReference>
<dbReference type="Gramene" id="rna-AYBTSS11_LOCUS10847">
    <property type="protein sequence ID" value="CAJ1942457.1"/>
    <property type="gene ID" value="gene-AYBTSS11_LOCUS10847"/>
</dbReference>
<protein>
    <submittedName>
        <fullName evidence="1">Uncharacterized protein</fullName>
    </submittedName>
</protein>
<sequence>MHERLPQMELTPCHAMQCNAMLHSLPPPTILLLEKRNYKPKKENLGQRDMTVRNVGEVAK</sequence>
<gene>
    <name evidence="1" type="ORF">AYBTSS11_LOCUS10847</name>
</gene>
<proteinExistence type="predicted"/>
<organism evidence="1 2">
    <name type="scientific">Sphenostylis stenocarpa</name>
    <dbReference type="NCBI Taxonomy" id="92480"/>
    <lineage>
        <taxon>Eukaryota</taxon>
        <taxon>Viridiplantae</taxon>
        <taxon>Streptophyta</taxon>
        <taxon>Embryophyta</taxon>
        <taxon>Tracheophyta</taxon>
        <taxon>Spermatophyta</taxon>
        <taxon>Magnoliopsida</taxon>
        <taxon>eudicotyledons</taxon>
        <taxon>Gunneridae</taxon>
        <taxon>Pentapetalae</taxon>
        <taxon>rosids</taxon>
        <taxon>fabids</taxon>
        <taxon>Fabales</taxon>
        <taxon>Fabaceae</taxon>
        <taxon>Papilionoideae</taxon>
        <taxon>50 kb inversion clade</taxon>
        <taxon>NPAAA clade</taxon>
        <taxon>indigoferoid/millettioid clade</taxon>
        <taxon>Phaseoleae</taxon>
        <taxon>Sphenostylis</taxon>
    </lineage>
</organism>
<dbReference type="Proteomes" id="UP001189624">
    <property type="component" value="Chromosome 3"/>
</dbReference>
<dbReference type="AlphaFoldDB" id="A0AA86S523"/>
<reference evidence="1" key="1">
    <citation type="submission" date="2023-10" db="EMBL/GenBank/DDBJ databases">
        <authorList>
            <person name="Domelevo Entfellner J.-B."/>
        </authorList>
    </citation>
    <scope>NUCLEOTIDE SEQUENCE</scope>
</reference>
<keyword evidence="2" id="KW-1185">Reference proteome</keyword>
<evidence type="ECO:0000313" key="2">
    <source>
        <dbReference type="Proteomes" id="UP001189624"/>
    </source>
</evidence>
<accession>A0AA86S523</accession>
<evidence type="ECO:0000313" key="1">
    <source>
        <dbReference type="EMBL" id="CAJ1942457.1"/>
    </source>
</evidence>